<evidence type="ECO:0000256" key="12">
    <source>
        <dbReference type="NCBIfam" id="TIGR00674"/>
    </source>
</evidence>
<evidence type="ECO:0000256" key="9">
    <source>
        <dbReference type="ARBA" id="ARBA00023239"/>
    </source>
</evidence>
<evidence type="ECO:0000256" key="11">
    <source>
        <dbReference type="ARBA" id="ARBA00047836"/>
    </source>
</evidence>
<comment type="similarity">
    <text evidence="3 13">Belongs to the DapA family.</text>
</comment>
<dbReference type="SUPFAM" id="SSF51569">
    <property type="entry name" value="Aldolase"/>
    <property type="match status" value="1"/>
</dbReference>
<gene>
    <name evidence="14" type="primary">dapA</name>
    <name evidence="14" type="ORF">U1T56_23590</name>
</gene>
<dbReference type="PANTHER" id="PTHR12128:SF66">
    <property type="entry name" value="4-HYDROXY-2-OXOGLUTARATE ALDOLASE, MITOCHONDRIAL"/>
    <property type="match status" value="1"/>
</dbReference>
<dbReference type="EC" id="4.3.3.7" evidence="4 12"/>
<dbReference type="NCBIfam" id="TIGR00674">
    <property type="entry name" value="dapA"/>
    <property type="match status" value="1"/>
</dbReference>
<dbReference type="GO" id="GO:0008840">
    <property type="term" value="F:4-hydroxy-tetrahydrodipicolinate synthase activity"/>
    <property type="evidence" value="ECO:0007669"/>
    <property type="project" value="UniProtKB-EC"/>
</dbReference>
<evidence type="ECO:0000256" key="13">
    <source>
        <dbReference type="PIRNR" id="PIRNR001365"/>
    </source>
</evidence>
<dbReference type="PANTHER" id="PTHR12128">
    <property type="entry name" value="DIHYDRODIPICOLINATE SYNTHASE"/>
    <property type="match status" value="1"/>
</dbReference>
<keyword evidence="5" id="KW-0963">Cytoplasm</keyword>
<evidence type="ECO:0000256" key="7">
    <source>
        <dbReference type="ARBA" id="ARBA00022915"/>
    </source>
</evidence>
<dbReference type="SMART" id="SM01130">
    <property type="entry name" value="DHDPS"/>
    <property type="match status" value="1"/>
</dbReference>
<comment type="catalytic activity">
    <reaction evidence="11">
        <text>L-aspartate 4-semialdehyde + pyruvate = (2S,4S)-4-hydroxy-2,3,4,5-tetrahydrodipicolinate + H2O + H(+)</text>
        <dbReference type="Rhea" id="RHEA:34171"/>
        <dbReference type="ChEBI" id="CHEBI:15361"/>
        <dbReference type="ChEBI" id="CHEBI:15377"/>
        <dbReference type="ChEBI" id="CHEBI:15378"/>
        <dbReference type="ChEBI" id="CHEBI:67139"/>
        <dbReference type="ChEBI" id="CHEBI:537519"/>
        <dbReference type="EC" id="4.3.3.7"/>
    </reaction>
</comment>
<evidence type="ECO:0000256" key="6">
    <source>
        <dbReference type="ARBA" id="ARBA00022605"/>
    </source>
</evidence>
<proteinExistence type="inferred from homology"/>
<keyword evidence="15" id="KW-1185">Reference proteome</keyword>
<dbReference type="InterPro" id="IPR002220">
    <property type="entry name" value="DapA-like"/>
</dbReference>
<reference evidence="14 15" key="1">
    <citation type="submission" date="2024-01" db="EMBL/GenBank/DDBJ databases">
        <title>Multi-omics insights into the function and evolution of sodium benzoate biodegradation pathways in Benzoatithermus flavus gen. nov., sp. nov. from hot spring.</title>
        <authorList>
            <person name="Hu C.-J."/>
            <person name="Li W.-J."/>
        </authorList>
    </citation>
    <scope>NUCLEOTIDE SEQUENCE [LARGE SCALE GENOMIC DNA]</scope>
    <source>
        <strain evidence="14 15">SYSU G07066</strain>
    </source>
</reference>
<evidence type="ECO:0000256" key="10">
    <source>
        <dbReference type="ARBA" id="ARBA00023270"/>
    </source>
</evidence>
<evidence type="ECO:0000256" key="2">
    <source>
        <dbReference type="ARBA" id="ARBA00005120"/>
    </source>
</evidence>
<dbReference type="Gene3D" id="3.20.20.70">
    <property type="entry name" value="Aldolase class I"/>
    <property type="match status" value="1"/>
</dbReference>
<dbReference type="Proteomes" id="UP001375743">
    <property type="component" value="Unassembled WGS sequence"/>
</dbReference>
<accession>A0ABU8XY49</accession>
<keyword evidence="7" id="KW-0220">Diaminopimelate biosynthesis</keyword>
<protein>
    <recommendedName>
        <fullName evidence="4 12">4-hydroxy-tetrahydrodipicolinate synthase</fullName>
        <ecNumber evidence="4 12">4.3.3.7</ecNumber>
    </recommendedName>
</protein>
<organism evidence="14 15">
    <name type="scientific">Benzoatithermus flavus</name>
    <dbReference type="NCBI Taxonomy" id="3108223"/>
    <lineage>
        <taxon>Bacteria</taxon>
        <taxon>Pseudomonadati</taxon>
        <taxon>Pseudomonadota</taxon>
        <taxon>Alphaproteobacteria</taxon>
        <taxon>Geminicoccales</taxon>
        <taxon>Geminicoccaceae</taxon>
        <taxon>Benzoatithermus</taxon>
    </lineage>
</organism>
<dbReference type="EMBL" id="JBBLZC010000048">
    <property type="protein sequence ID" value="MEK0086151.1"/>
    <property type="molecule type" value="Genomic_DNA"/>
</dbReference>
<keyword evidence="8" id="KW-0457">Lysine biosynthesis</keyword>
<comment type="pathway">
    <text evidence="2">Amino-acid biosynthesis; L-lysine biosynthesis via DAP pathway; (S)-tetrahydrodipicolinate from L-aspartate: step 3/4.</text>
</comment>
<evidence type="ECO:0000256" key="4">
    <source>
        <dbReference type="ARBA" id="ARBA00012086"/>
    </source>
</evidence>
<comment type="function">
    <text evidence="1">Catalyzes the condensation of (S)-aspartate-beta-semialdehyde [(S)-ASA] and pyruvate to 4-hydroxy-tetrahydrodipicolinate (HTPA).</text>
</comment>
<dbReference type="RefSeq" id="WP_418161994.1">
    <property type="nucleotide sequence ID" value="NZ_JBBLZC010000048.1"/>
</dbReference>
<dbReference type="CDD" id="cd00408">
    <property type="entry name" value="DHDPS-like"/>
    <property type="match status" value="1"/>
</dbReference>
<name>A0ABU8XY49_9PROT</name>
<evidence type="ECO:0000256" key="1">
    <source>
        <dbReference type="ARBA" id="ARBA00003294"/>
    </source>
</evidence>
<dbReference type="PRINTS" id="PR00146">
    <property type="entry name" value="DHPICSNTHASE"/>
</dbReference>
<keyword evidence="6" id="KW-0028">Amino-acid biosynthesis</keyword>
<dbReference type="Pfam" id="PF00701">
    <property type="entry name" value="DHDPS"/>
    <property type="match status" value="1"/>
</dbReference>
<dbReference type="PIRSF" id="PIRSF001365">
    <property type="entry name" value="DHDPS"/>
    <property type="match status" value="1"/>
</dbReference>
<keyword evidence="10" id="KW-0704">Schiff base</keyword>
<evidence type="ECO:0000313" key="15">
    <source>
        <dbReference type="Proteomes" id="UP001375743"/>
    </source>
</evidence>
<evidence type="ECO:0000256" key="5">
    <source>
        <dbReference type="ARBA" id="ARBA00022490"/>
    </source>
</evidence>
<sequence>MQLKGILPALVTPFDDKGDTDFKTLGKLLEHLLAKGVHGFVPMGSTGEYYAMSTEERNDVLKFVKETVGDRGLLIAGTNAGSTREVIRHTETAKKLGYEAVLLPPPFYSLPTQDELLAHYQAVLDAVDVEIVLYNFPLRAGVEVGFEVLDALADNPRVIGIKESSGNLLRALEINRRYGSKYQLSCGSDDQAFDFFLWGATSWICGPANCLVEPVVKFYDAFTAGDLKTAQALAAAFYPLMTNLESGKFVQKVKYGCELMGIPVGETRRPLLPLSAAEKAAFGAVFAAANAA</sequence>
<comment type="caution">
    <text evidence="14">The sequence shown here is derived from an EMBL/GenBank/DDBJ whole genome shotgun (WGS) entry which is preliminary data.</text>
</comment>
<keyword evidence="9 13" id="KW-0456">Lyase</keyword>
<dbReference type="InterPro" id="IPR005263">
    <property type="entry name" value="DapA"/>
</dbReference>
<evidence type="ECO:0000313" key="14">
    <source>
        <dbReference type="EMBL" id="MEK0086151.1"/>
    </source>
</evidence>
<dbReference type="InterPro" id="IPR020625">
    <property type="entry name" value="Schiff_base-form_aldolases_AS"/>
</dbReference>
<dbReference type="PROSITE" id="PS00666">
    <property type="entry name" value="DHDPS_2"/>
    <property type="match status" value="1"/>
</dbReference>
<evidence type="ECO:0000256" key="3">
    <source>
        <dbReference type="ARBA" id="ARBA00007592"/>
    </source>
</evidence>
<evidence type="ECO:0000256" key="8">
    <source>
        <dbReference type="ARBA" id="ARBA00023154"/>
    </source>
</evidence>
<dbReference type="InterPro" id="IPR013785">
    <property type="entry name" value="Aldolase_TIM"/>
</dbReference>